<dbReference type="InterPro" id="IPR020945">
    <property type="entry name" value="DMSO/NO3_reduct_chaperone"/>
</dbReference>
<dbReference type="SUPFAM" id="SSF89155">
    <property type="entry name" value="TorD-like"/>
    <property type="match status" value="1"/>
</dbReference>
<evidence type="ECO:0000256" key="1">
    <source>
        <dbReference type="ARBA" id="ARBA00023063"/>
    </source>
</evidence>
<organism evidence="2 3">
    <name type="scientific">Nocardia acididurans</name>
    <dbReference type="NCBI Taxonomy" id="2802282"/>
    <lineage>
        <taxon>Bacteria</taxon>
        <taxon>Bacillati</taxon>
        <taxon>Actinomycetota</taxon>
        <taxon>Actinomycetes</taxon>
        <taxon>Mycobacteriales</taxon>
        <taxon>Nocardiaceae</taxon>
        <taxon>Nocardia</taxon>
    </lineage>
</organism>
<protein>
    <submittedName>
        <fullName evidence="2">Nitrate reductase molybdenum cofactor assembly chaperone</fullName>
    </submittedName>
</protein>
<dbReference type="EMBL" id="JAERRJ010000008">
    <property type="protein sequence ID" value="MBL1077027.1"/>
    <property type="molecule type" value="Genomic_DNA"/>
</dbReference>
<proteinExistence type="predicted"/>
<dbReference type="Gene3D" id="1.10.3480.10">
    <property type="entry name" value="TorD-like"/>
    <property type="match status" value="1"/>
</dbReference>
<evidence type="ECO:0000313" key="3">
    <source>
        <dbReference type="Proteomes" id="UP000602198"/>
    </source>
</evidence>
<gene>
    <name evidence="2" type="primary">narJ</name>
    <name evidence="2" type="ORF">JK358_21755</name>
</gene>
<comment type="caution">
    <text evidence="2">The sequence shown here is derived from an EMBL/GenBank/DDBJ whole genome shotgun (WGS) entry which is preliminary data.</text>
</comment>
<dbReference type="InterPro" id="IPR003765">
    <property type="entry name" value="NO3_reductase_chaperone_NarJ"/>
</dbReference>
<keyword evidence="1" id="KW-0534">Nitrate assimilation</keyword>
<dbReference type="InterPro" id="IPR036411">
    <property type="entry name" value="TorD-like_sf"/>
</dbReference>
<accession>A0ABS1M8Q5</accession>
<dbReference type="PANTHER" id="PTHR43680">
    <property type="entry name" value="NITRATE REDUCTASE MOLYBDENUM COFACTOR ASSEMBLY CHAPERONE"/>
    <property type="match status" value="1"/>
</dbReference>
<dbReference type="RefSeq" id="WP_201949625.1">
    <property type="nucleotide sequence ID" value="NZ_JAERRJ010000008.1"/>
</dbReference>
<dbReference type="NCBIfam" id="TIGR00684">
    <property type="entry name" value="narJ"/>
    <property type="match status" value="1"/>
</dbReference>
<keyword evidence="3" id="KW-1185">Reference proteome</keyword>
<evidence type="ECO:0000313" key="2">
    <source>
        <dbReference type="EMBL" id="MBL1077027.1"/>
    </source>
</evidence>
<reference evidence="2 3" key="1">
    <citation type="submission" date="2021-01" db="EMBL/GenBank/DDBJ databases">
        <title>WGS of actinomycetes isolated from Thailand.</title>
        <authorList>
            <person name="Thawai C."/>
        </authorList>
    </citation>
    <scope>NUCLEOTIDE SEQUENCE [LARGE SCALE GENOMIC DNA]</scope>
    <source>
        <strain evidence="2 3">LPG 2</strain>
    </source>
</reference>
<dbReference type="Pfam" id="PF02613">
    <property type="entry name" value="Nitrate_red_del"/>
    <property type="match status" value="1"/>
</dbReference>
<sequence>MKLTDTHRSTAWQVQSLLLGYPDADLLDSLPLLRRSAAALPVALGAPLQPVLEYLDGGEPLALATAFVETFDHRKRFSPYLTWFAHGDTRKRGMALLRFKQVYRDHGLLIDDGELPDHLAVVLEFAAAHPKTGQQLLIEHRAGVEVMRLALRDAGSPWTGVLESVSATLPPLRGAEHAAVARLVAAGPPDEGVGLAPFAPPSYMPEPLGMPTFAGGRR</sequence>
<name>A0ABS1M8Q5_9NOCA</name>
<dbReference type="Proteomes" id="UP000602198">
    <property type="component" value="Unassembled WGS sequence"/>
</dbReference>
<dbReference type="PANTHER" id="PTHR43680:SF2">
    <property type="entry name" value="NITRATE REDUCTASE MOLYBDENUM COFACTOR ASSEMBLY CHAPERONE NARJ"/>
    <property type="match status" value="1"/>
</dbReference>